<gene>
    <name evidence="1" type="ORF">B0H67DRAFT_563865</name>
</gene>
<keyword evidence="2" id="KW-1185">Reference proteome</keyword>
<proteinExistence type="predicted"/>
<organism evidence="1 2">
    <name type="scientific">Lasiosphaeris hirsuta</name>
    <dbReference type="NCBI Taxonomy" id="260670"/>
    <lineage>
        <taxon>Eukaryota</taxon>
        <taxon>Fungi</taxon>
        <taxon>Dikarya</taxon>
        <taxon>Ascomycota</taxon>
        <taxon>Pezizomycotina</taxon>
        <taxon>Sordariomycetes</taxon>
        <taxon>Sordariomycetidae</taxon>
        <taxon>Sordariales</taxon>
        <taxon>Lasiosphaeriaceae</taxon>
        <taxon>Lasiosphaeris</taxon>
    </lineage>
</organism>
<dbReference type="EMBL" id="JAUKUA010000001">
    <property type="protein sequence ID" value="KAK0731130.1"/>
    <property type="molecule type" value="Genomic_DNA"/>
</dbReference>
<comment type="caution">
    <text evidence="1">The sequence shown here is derived from an EMBL/GenBank/DDBJ whole genome shotgun (WGS) entry which is preliminary data.</text>
</comment>
<dbReference type="AlphaFoldDB" id="A0AA40BBC6"/>
<accession>A0AA40BBC6</accession>
<dbReference type="Proteomes" id="UP001172102">
    <property type="component" value="Unassembled WGS sequence"/>
</dbReference>
<reference evidence="1" key="1">
    <citation type="submission" date="2023-06" db="EMBL/GenBank/DDBJ databases">
        <title>Genome-scale phylogeny and comparative genomics of the fungal order Sordariales.</title>
        <authorList>
            <consortium name="Lawrence Berkeley National Laboratory"/>
            <person name="Hensen N."/>
            <person name="Bonometti L."/>
            <person name="Westerberg I."/>
            <person name="Brannstrom I.O."/>
            <person name="Guillou S."/>
            <person name="Cros-Aarteil S."/>
            <person name="Calhoun S."/>
            <person name="Haridas S."/>
            <person name="Kuo A."/>
            <person name="Mondo S."/>
            <person name="Pangilinan J."/>
            <person name="Riley R."/>
            <person name="Labutti K."/>
            <person name="Andreopoulos B."/>
            <person name="Lipzen A."/>
            <person name="Chen C."/>
            <person name="Yanf M."/>
            <person name="Daum C."/>
            <person name="Ng V."/>
            <person name="Clum A."/>
            <person name="Steindorff A."/>
            <person name="Ohm R."/>
            <person name="Martin F."/>
            <person name="Silar P."/>
            <person name="Natvig D."/>
            <person name="Lalanne C."/>
            <person name="Gautier V."/>
            <person name="Ament-Velasquez S.L."/>
            <person name="Kruys A."/>
            <person name="Hutchinson M.I."/>
            <person name="Powell A.J."/>
            <person name="Barry K."/>
            <person name="Miller A.N."/>
            <person name="Grigoriev I.V."/>
            <person name="Debuchy R."/>
            <person name="Gladieux P."/>
            <person name="Thoren M.H."/>
            <person name="Johannesson H."/>
        </authorList>
    </citation>
    <scope>NUCLEOTIDE SEQUENCE</scope>
    <source>
        <strain evidence="1">SMH4607-1</strain>
    </source>
</reference>
<protein>
    <submittedName>
        <fullName evidence="1">Uncharacterized protein</fullName>
    </submittedName>
</protein>
<sequence length="199" mass="22393">MRAENAPPVVNRTVMDGVHAIMQCKEHQDVGWLLGNFIGRSNYNFQSYGGFQDQRPYPGSLLTVEFREASGSVSPTWTATYARICVGIFKFARVASRERFWAVIVRLASAEKAAMDGLPNKYDIISALQDLGLWGPAAFLEERLRSDPLRFWYPTRAVYDNDIACARAMHPEQENDHASDEWSLPTVVGGEWPPAHPSF</sequence>
<evidence type="ECO:0000313" key="1">
    <source>
        <dbReference type="EMBL" id="KAK0731130.1"/>
    </source>
</evidence>
<evidence type="ECO:0000313" key="2">
    <source>
        <dbReference type="Proteomes" id="UP001172102"/>
    </source>
</evidence>
<name>A0AA40BBC6_9PEZI</name>